<keyword evidence="5" id="KW-1185">Reference proteome</keyword>
<dbReference type="RefSeq" id="WP_134505165.1">
    <property type="nucleotide sequence ID" value="NZ_FNIB01000002.1"/>
</dbReference>
<reference evidence="2 4" key="1">
    <citation type="submission" date="2016-10" db="EMBL/GenBank/DDBJ databases">
        <authorList>
            <person name="Varghese N."/>
            <person name="Submissions S."/>
        </authorList>
    </citation>
    <scope>NUCLEOTIDE SEQUENCE [LARGE SCALE GENOMIC DNA]</scope>
    <source>
        <strain evidence="2 4">CGMCC 1.11215</strain>
    </source>
</reference>
<evidence type="ECO:0000313" key="4">
    <source>
        <dbReference type="Proteomes" id="UP000199639"/>
    </source>
</evidence>
<evidence type="ECO:0000256" key="1">
    <source>
        <dbReference type="SAM" id="Phobius"/>
    </source>
</evidence>
<dbReference type="Proteomes" id="UP000199639">
    <property type="component" value="Unassembled WGS sequence"/>
</dbReference>
<dbReference type="AlphaFoldDB" id="A0A4R8VDF4"/>
<dbReference type="EMBL" id="FNIB01000002">
    <property type="protein sequence ID" value="SDM85736.1"/>
    <property type="molecule type" value="Genomic_DNA"/>
</dbReference>
<name>A0A4R8VDF4_9MICO</name>
<evidence type="ECO:0000313" key="5">
    <source>
        <dbReference type="Proteomes" id="UP000298252"/>
    </source>
</evidence>
<keyword evidence="1" id="KW-1133">Transmembrane helix</keyword>
<reference evidence="3 5" key="2">
    <citation type="submission" date="2019-03" db="EMBL/GenBank/DDBJ databases">
        <title>Genomics of glacier-inhabiting Cryobacterium strains.</title>
        <authorList>
            <person name="Liu Q."/>
            <person name="Xin Y.-H."/>
        </authorList>
    </citation>
    <scope>NUCLEOTIDE SEQUENCE [LARGE SCALE GENOMIC DNA]</scope>
    <source>
        <strain evidence="3 5">Hh8</strain>
    </source>
</reference>
<dbReference type="STRING" id="1424659.SAMN05216368_102403"/>
<evidence type="ECO:0008006" key="6">
    <source>
        <dbReference type="Google" id="ProtNLM"/>
    </source>
</evidence>
<keyword evidence="1" id="KW-0812">Transmembrane</keyword>
<protein>
    <recommendedName>
        <fullName evidence="6">Tfp pilus assembly protein PilN</fullName>
    </recommendedName>
</protein>
<sequence>MKRATDMQELILGGEPRADLLPPDLLARRANRALHRALTITLMGVVVIMGAGIGAVSVTAALNQNDLAEATLRTDAILMETTKFAEVSRVQDQYDTTLAVRGLGLSTEVDWKAYLADIRAILPADVTIDSVTVTTSSPWAGFVQSAVPLTQPRTASLALEITSPGLPTVPQWLVGLKDLPGYADASPGSISRSQDGSYVVSLALNINAAALSNRFAAEE</sequence>
<gene>
    <name evidence="3" type="ORF">E3O21_03305</name>
    <name evidence="2" type="ORF">SAMN05216368_102403</name>
</gene>
<dbReference type="Proteomes" id="UP000298252">
    <property type="component" value="Unassembled WGS sequence"/>
</dbReference>
<feature type="transmembrane region" description="Helical" evidence="1">
    <location>
        <begin position="37"/>
        <end position="62"/>
    </location>
</feature>
<proteinExistence type="predicted"/>
<organism evidence="2 4">
    <name type="scientific">Cryobacterium flavum</name>
    <dbReference type="NCBI Taxonomy" id="1424659"/>
    <lineage>
        <taxon>Bacteria</taxon>
        <taxon>Bacillati</taxon>
        <taxon>Actinomycetota</taxon>
        <taxon>Actinomycetes</taxon>
        <taxon>Micrococcales</taxon>
        <taxon>Microbacteriaceae</taxon>
        <taxon>Cryobacterium</taxon>
    </lineage>
</organism>
<dbReference type="EMBL" id="SOFD01000009">
    <property type="protein sequence ID" value="TFB80913.1"/>
    <property type="molecule type" value="Genomic_DNA"/>
</dbReference>
<evidence type="ECO:0000313" key="3">
    <source>
        <dbReference type="EMBL" id="TFB80913.1"/>
    </source>
</evidence>
<keyword evidence="1" id="KW-0472">Membrane</keyword>
<evidence type="ECO:0000313" key="2">
    <source>
        <dbReference type="EMBL" id="SDM85736.1"/>
    </source>
</evidence>
<accession>A0A4R8VDF4</accession>